<dbReference type="Proteomes" id="UP000053750">
    <property type="component" value="Unassembled WGS sequence"/>
</dbReference>
<keyword evidence="1" id="KW-0175">Coiled coil</keyword>
<dbReference type="PANTHER" id="PTHR37533">
    <property type="entry name" value="FLAGELLAR HOOK-LENGTH CONTROL PROTEIN"/>
    <property type="match status" value="1"/>
</dbReference>
<feature type="compositionally biased region" description="Polar residues" evidence="2">
    <location>
        <begin position="413"/>
        <end position="427"/>
    </location>
</feature>
<evidence type="ECO:0000313" key="4">
    <source>
        <dbReference type="EMBL" id="EXX91345.1"/>
    </source>
</evidence>
<evidence type="ECO:0000259" key="3">
    <source>
        <dbReference type="Pfam" id="PF02120"/>
    </source>
</evidence>
<dbReference type="InterPro" id="IPR038610">
    <property type="entry name" value="FliK-like_C_sf"/>
</dbReference>
<dbReference type="Pfam" id="PF02120">
    <property type="entry name" value="Flg_hook"/>
    <property type="match status" value="1"/>
</dbReference>
<keyword evidence="5" id="KW-1185">Reference proteome</keyword>
<comment type="caution">
    <text evidence="4">The sequence shown here is derived from an EMBL/GenBank/DDBJ whole genome shotgun (WGS) entry which is preliminary data.</text>
</comment>
<reference evidence="4 5" key="1">
    <citation type="submission" date="2014-02" db="EMBL/GenBank/DDBJ databases">
        <title>Genome sequence of Paenibacillus darwinianus reveals adaptive mechanisms for survival in Antarctic soils.</title>
        <authorList>
            <person name="Dsouza M."/>
            <person name="Taylor M.W."/>
            <person name="Turner S.J."/>
            <person name="Aislabie J."/>
        </authorList>
    </citation>
    <scope>NUCLEOTIDE SEQUENCE [LARGE SCALE GENOMIC DNA]</scope>
    <source>
        <strain evidence="4 5">CE1</strain>
    </source>
</reference>
<accession>A0A9W5S3J2</accession>
<feature type="region of interest" description="Disordered" evidence="2">
    <location>
        <begin position="1"/>
        <end position="34"/>
    </location>
</feature>
<dbReference type="InterPro" id="IPR052563">
    <property type="entry name" value="FliK"/>
</dbReference>
<feature type="domain" description="Flagellar hook-length control protein-like C-terminal" evidence="3">
    <location>
        <begin position="321"/>
        <end position="399"/>
    </location>
</feature>
<dbReference type="EMBL" id="JFHU01000033">
    <property type="protein sequence ID" value="EXX91345.1"/>
    <property type="molecule type" value="Genomic_DNA"/>
</dbReference>
<protein>
    <recommendedName>
        <fullName evidence="3">Flagellar hook-length control protein-like C-terminal domain-containing protein</fullName>
    </recommendedName>
</protein>
<feature type="compositionally biased region" description="Polar residues" evidence="2">
    <location>
        <begin position="11"/>
        <end position="30"/>
    </location>
</feature>
<dbReference type="InterPro" id="IPR021136">
    <property type="entry name" value="Flagellar_hook_control-like_C"/>
</dbReference>
<evidence type="ECO:0000256" key="1">
    <source>
        <dbReference type="SAM" id="Coils"/>
    </source>
</evidence>
<dbReference type="PANTHER" id="PTHR37533:SF2">
    <property type="entry name" value="FLAGELLAR HOOK-LENGTH CONTROL PROTEIN"/>
    <property type="match status" value="1"/>
</dbReference>
<sequence>MKGGEKKMQMSIGQMNTTPAPQTGSTSSAPSGEEAKAFGGMLVQVIGEPGDAGAGKNAALGKAIAAGLMSGELAALLAGATGEGVETKLDQALRLLESETAAEAGPDEGALADILNELSALLLSVFGFTPLKTEAGPGPGSSSAGEGEGQAVNAGDSVRNQLIQTLSFLKTLLQENGQNAFGKDQLLVLNVQLERLRQLAADNAASKPQAAGNKAQPDTGSIGTVVAEQAAKSNLHLLRMGNQPLQPSLLKTVIAESEAVKAATAGSNEVVAEGSFDGLLSGLAEGARPVAEGAKMQAQQSVPVNRFFETMTGMIVKQFGLTKANGVTEAKLLLTPEHLGQVDVRISLQNGQLTAQFVAENAAAKDMLENQLAQLRSALQSQGLQVEKLEVSYGTQQSQMFQDGREREHGGQAFQQQRGNENGSSTDGGIADFEQELVESVVRNGLGYGRAINITA</sequence>
<evidence type="ECO:0000256" key="2">
    <source>
        <dbReference type="SAM" id="MobiDB-lite"/>
    </source>
</evidence>
<dbReference type="Gene3D" id="3.30.750.140">
    <property type="match status" value="1"/>
</dbReference>
<dbReference type="AlphaFoldDB" id="A0A9W5S3J2"/>
<gene>
    <name evidence="4" type="ORF">BG53_11665</name>
</gene>
<organism evidence="4 5">
    <name type="scientific">Paenibacillus darwinianus</name>
    <dbReference type="NCBI Taxonomy" id="1380763"/>
    <lineage>
        <taxon>Bacteria</taxon>
        <taxon>Bacillati</taxon>
        <taxon>Bacillota</taxon>
        <taxon>Bacilli</taxon>
        <taxon>Bacillales</taxon>
        <taxon>Paenibacillaceae</taxon>
        <taxon>Paenibacillus</taxon>
    </lineage>
</organism>
<feature type="region of interest" description="Disordered" evidence="2">
    <location>
        <begin position="397"/>
        <end position="429"/>
    </location>
</feature>
<name>A0A9W5S3J2_9BACL</name>
<evidence type="ECO:0000313" key="5">
    <source>
        <dbReference type="Proteomes" id="UP000053750"/>
    </source>
</evidence>
<feature type="coiled-coil region" evidence="1">
    <location>
        <begin position="358"/>
        <end position="385"/>
    </location>
</feature>
<dbReference type="CDD" id="cd17470">
    <property type="entry name" value="T3SS_Flik_C"/>
    <property type="match status" value="1"/>
</dbReference>
<dbReference type="OrthoDB" id="2380967at2"/>
<proteinExistence type="predicted"/>